<evidence type="ECO:0000256" key="1">
    <source>
        <dbReference type="ARBA" id="ARBA00004141"/>
    </source>
</evidence>
<dbReference type="Pfam" id="PF01566">
    <property type="entry name" value="Nramp"/>
    <property type="match status" value="1"/>
</dbReference>
<feature type="transmembrane region" description="Helical" evidence="6">
    <location>
        <begin position="245"/>
        <end position="267"/>
    </location>
</feature>
<name>A0A1F5RXF8_9BACT</name>
<accession>A0A1F5RXF8</accession>
<protein>
    <submittedName>
        <fullName evidence="7">Iron transporter</fullName>
    </submittedName>
</protein>
<proteinExistence type="predicted"/>
<feature type="transmembrane region" description="Helical" evidence="6">
    <location>
        <begin position="400"/>
        <end position="420"/>
    </location>
</feature>
<comment type="subcellular location">
    <subcellularLocation>
        <location evidence="1">Membrane</location>
        <topology evidence="1">Multi-pass membrane protein</topology>
    </subcellularLocation>
</comment>
<dbReference type="GO" id="GO:0005886">
    <property type="term" value="C:plasma membrane"/>
    <property type="evidence" value="ECO:0007669"/>
    <property type="project" value="TreeGrafter"/>
</dbReference>
<dbReference type="GO" id="GO:0015086">
    <property type="term" value="F:cadmium ion transmembrane transporter activity"/>
    <property type="evidence" value="ECO:0007669"/>
    <property type="project" value="TreeGrafter"/>
</dbReference>
<evidence type="ECO:0000256" key="4">
    <source>
        <dbReference type="ARBA" id="ARBA00022989"/>
    </source>
</evidence>
<evidence type="ECO:0000256" key="5">
    <source>
        <dbReference type="ARBA" id="ARBA00023136"/>
    </source>
</evidence>
<keyword evidence="4 6" id="KW-1133">Transmembrane helix</keyword>
<dbReference type="EMBL" id="MFFU01000028">
    <property type="protein sequence ID" value="OGF19114.1"/>
    <property type="molecule type" value="Genomic_DNA"/>
</dbReference>
<feature type="transmembrane region" description="Helical" evidence="6">
    <location>
        <begin position="335"/>
        <end position="353"/>
    </location>
</feature>
<comment type="caution">
    <text evidence="7">The sequence shown here is derived from an EMBL/GenBank/DDBJ whole genome shotgun (WGS) entry which is preliminary data.</text>
</comment>
<evidence type="ECO:0000256" key="2">
    <source>
        <dbReference type="ARBA" id="ARBA00022448"/>
    </source>
</evidence>
<gene>
    <name evidence="7" type="ORF">A3D54_03595</name>
</gene>
<dbReference type="InterPro" id="IPR001046">
    <property type="entry name" value="NRAMP_fam"/>
</dbReference>
<dbReference type="GO" id="GO:0034755">
    <property type="term" value="P:iron ion transmembrane transport"/>
    <property type="evidence" value="ECO:0007669"/>
    <property type="project" value="TreeGrafter"/>
</dbReference>
<keyword evidence="2" id="KW-0813">Transport</keyword>
<dbReference type="AlphaFoldDB" id="A0A1F5RXF8"/>
<dbReference type="GO" id="GO:0005384">
    <property type="term" value="F:manganese ion transmembrane transporter activity"/>
    <property type="evidence" value="ECO:0007669"/>
    <property type="project" value="TreeGrafter"/>
</dbReference>
<feature type="transmembrane region" description="Helical" evidence="6">
    <location>
        <begin position="184"/>
        <end position="202"/>
    </location>
</feature>
<dbReference type="PANTHER" id="PTHR11706:SF33">
    <property type="entry name" value="NATURAL RESISTANCE-ASSOCIATED MACROPHAGE PROTEIN 2"/>
    <property type="match status" value="1"/>
</dbReference>
<feature type="transmembrane region" description="Helical" evidence="6">
    <location>
        <begin position="359"/>
        <end position="380"/>
    </location>
</feature>
<evidence type="ECO:0000256" key="6">
    <source>
        <dbReference type="SAM" id="Phobius"/>
    </source>
</evidence>
<sequence length="421" mass="46202">MNKKIKKFFRSLGPGFITGASDDDPSGIATYSQTGALFGYGQLWLSLYLWPFMSAIQEMCGRIGLVTGRGLAGVIRAHYHRSILYVAVSLLLIANTVNIGADLGAMASAAQLLLNWPFASWLIVMIALTLLLEVFVSYRVYAKYLKYLTLALFAYVAAFFMVRQDWRAIVLATFIPKFSLSSDYLMNIVAILGTTISPYLFFWQASEEVEEEVTKHKIRAMGSGIPRVTRRDISALRSDTAIGMLWSQIIAFFIIATTGSTLYLAGMNNITTATEAAEALRPLAGNFTFLLFALGIVGTGLLAVPVLAGSASYAIAESFGWREGLYRKFAQAHGFYGVITVATLVGLLINFIGLQPFQILYYTAVLNGMIAPPLMVLILLIAGNKKIMGKYINSRRSKALGWIITVLMGAASLALLYDFIW</sequence>
<feature type="transmembrane region" description="Helical" evidence="6">
    <location>
        <begin position="113"/>
        <end position="132"/>
    </location>
</feature>
<evidence type="ECO:0000313" key="8">
    <source>
        <dbReference type="Proteomes" id="UP000177691"/>
    </source>
</evidence>
<keyword evidence="3 6" id="KW-0812">Transmembrane</keyword>
<dbReference type="Proteomes" id="UP000177691">
    <property type="component" value="Unassembled WGS sequence"/>
</dbReference>
<reference evidence="7 8" key="1">
    <citation type="journal article" date="2016" name="Nat. Commun.">
        <title>Thousands of microbial genomes shed light on interconnected biogeochemical processes in an aquifer system.</title>
        <authorList>
            <person name="Anantharaman K."/>
            <person name="Brown C.T."/>
            <person name="Hug L.A."/>
            <person name="Sharon I."/>
            <person name="Castelle C.J."/>
            <person name="Probst A.J."/>
            <person name="Thomas B.C."/>
            <person name="Singh A."/>
            <person name="Wilkins M.J."/>
            <person name="Karaoz U."/>
            <person name="Brodie E.L."/>
            <person name="Williams K.H."/>
            <person name="Hubbard S.S."/>
            <person name="Banfield J.F."/>
        </authorList>
    </citation>
    <scope>NUCLEOTIDE SEQUENCE [LARGE SCALE GENOMIC DNA]</scope>
</reference>
<evidence type="ECO:0000313" key="7">
    <source>
        <dbReference type="EMBL" id="OGF19114.1"/>
    </source>
</evidence>
<dbReference type="PANTHER" id="PTHR11706">
    <property type="entry name" value="SOLUTE CARRIER PROTEIN FAMILY 11 MEMBER"/>
    <property type="match status" value="1"/>
</dbReference>
<feature type="transmembrane region" description="Helical" evidence="6">
    <location>
        <begin position="287"/>
        <end position="315"/>
    </location>
</feature>
<organism evidence="7 8">
    <name type="scientific">Candidatus Falkowbacteria bacterium RIFCSPHIGHO2_02_FULL_45_15</name>
    <dbReference type="NCBI Taxonomy" id="1797987"/>
    <lineage>
        <taxon>Bacteria</taxon>
        <taxon>Candidatus Falkowiibacteriota</taxon>
    </lineage>
</organism>
<evidence type="ECO:0000256" key="3">
    <source>
        <dbReference type="ARBA" id="ARBA00022692"/>
    </source>
</evidence>
<feature type="transmembrane region" description="Helical" evidence="6">
    <location>
        <begin position="83"/>
        <end position="101"/>
    </location>
</feature>
<feature type="transmembrane region" description="Helical" evidence="6">
    <location>
        <begin position="144"/>
        <end position="164"/>
    </location>
</feature>
<keyword evidence="5 6" id="KW-0472">Membrane</keyword>